<accession>A0A3M7SHN3</accession>
<evidence type="ECO:0000313" key="1">
    <source>
        <dbReference type="EMBL" id="RNA35078.1"/>
    </source>
</evidence>
<reference evidence="1 2" key="1">
    <citation type="journal article" date="2018" name="Sci. Rep.">
        <title>Genomic signatures of local adaptation to the degree of environmental predictability in rotifers.</title>
        <authorList>
            <person name="Franch-Gras L."/>
            <person name="Hahn C."/>
            <person name="Garcia-Roger E.M."/>
            <person name="Carmona M.J."/>
            <person name="Serra M."/>
            <person name="Gomez A."/>
        </authorList>
    </citation>
    <scope>NUCLEOTIDE SEQUENCE [LARGE SCALE GENOMIC DNA]</scope>
    <source>
        <strain evidence="1">HYR1</strain>
    </source>
</reference>
<evidence type="ECO:0000313" key="2">
    <source>
        <dbReference type="Proteomes" id="UP000276133"/>
    </source>
</evidence>
<sequence>MLVSSKKLACKSEFWSATMKNRVLVYQMQSINQSNTKIILMQKVARNQVFYFVKLRKSNNKNEMELEKSNIYTVNEYLITIHINSIYNFQFQEIRISINQC</sequence>
<dbReference type="EMBL" id="REGN01001376">
    <property type="protein sequence ID" value="RNA35078.1"/>
    <property type="molecule type" value="Genomic_DNA"/>
</dbReference>
<gene>
    <name evidence="1" type="ORF">BpHYR1_051933</name>
</gene>
<dbReference type="Proteomes" id="UP000276133">
    <property type="component" value="Unassembled WGS sequence"/>
</dbReference>
<organism evidence="1 2">
    <name type="scientific">Brachionus plicatilis</name>
    <name type="common">Marine rotifer</name>
    <name type="synonym">Brachionus muelleri</name>
    <dbReference type="NCBI Taxonomy" id="10195"/>
    <lineage>
        <taxon>Eukaryota</taxon>
        <taxon>Metazoa</taxon>
        <taxon>Spiralia</taxon>
        <taxon>Gnathifera</taxon>
        <taxon>Rotifera</taxon>
        <taxon>Eurotatoria</taxon>
        <taxon>Monogononta</taxon>
        <taxon>Pseudotrocha</taxon>
        <taxon>Ploima</taxon>
        <taxon>Brachionidae</taxon>
        <taxon>Brachionus</taxon>
    </lineage>
</organism>
<comment type="caution">
    <text evidence="1">The sequence shown here is derived from an EMBL/GenBank/DDBJ whole genome shotgun (WGS) entry which is preliminary data.</text>
</comment>
<protein>
    <submittedName>
        <fullName evidence="1">Uncharacterized protein</fullName>
    </submittedName>
</protein>
<keyword evidence="2" id="KW-1185">Reference proteome</keyword>
<name>A0A3M7SHN3_BRAPC</name>
<dbReference type="AlphaFoldDB" id="A0A3M7SHN3"/>
<proteinExistence type="predicted"/>